<comment type="caution">
    <text evidence="3">The sequence shown here is derived from an EMBL/GenBank/DDBJ whole genome shotgun (WGS) entry which is preliminary data.</text>
</comment>
<dbReference type="GeneID" id="31361028"/>
<dbReference type="InterPro" id="IPR000270">
    <property type="entry name" value="PB1_dom"/>
</dbReference>
<dbReference type="PANTHER" id="PTHR36911">
    <property type="entry name" value="LIM ZINC-BINDING DOMAIN-CONTAINING PROTEIN-RELATED"/>
    <property type="match status" value="1"/>
</dbReference>
<dbReference type="Proteomes" id="UP000001396">
    <property type="component" value="Unassembled WGS sequence"/>
</dbReference>
<keyword evidence="4" id="KW-1185">Reference proteome</keyword>
<reference evidence="3 4" key="1">
    <citation type="journal article" date="2011" name="Genome Res.">
        <title>Phylogeny-wide analysis of social amoeba genomes highlights ancient origins for complex intercellular communication.</title>
        <authorList>
            <person name="Heidel A.J."/>
            <person name="Lawal H.M."/>
            <person name="Felder M."/>
            <person name="Schilde C."/>
            <person name="Helps N.R."/>
            <person name="Tunggal B."/>
            <person name="Rivero F."/>
            <person name="John U."/>
            <person name="Schleicher M."/>
            <person name="Eichinger L."/>
            <person name="Platzer M."/>
            <person name="Noegel A.A."/>
            <person name="Schaap P."/>
            <person name="Gloeckner G."/>
        </authorList>
    </citation>
    <scope>NUCLEOTIDE SEQUENCE [LARGE SCALE GENOMIC DNA]</scope>
    <source>
        <strain evidence="4">ATCC 26659 / Pp 5 / PN500</strain>
    </source>
</reference>
<organism evidence="3 4">
    <name type="scientific">Heterostelium pallidum (strain ATCC 26659 / Pp 5 / PN500)</name>
    <name type="common">Cellular slime mold</name>
    <name type="synonym">Polysphondylium pallidum</name>
    <dbReference type="NCBI Taxonomy" id="670386"/>
    <lineage>
        <taxon>Eukaryota</taxon>
        <taxon>Amoebozoa</taxon>
        <taxon>Evosea</taxon>
        <taxon>Eumycetozoa</taxon>
        <taxon>Dictyostelia</taxon>
        <taxon>Acytosteliales</taxon>
        <taxon>Acytosteliaceae</taxon>
        <taxon>Heterostelium</taxon>
    </lineage>
</organism>
<feature type="region of interest" description="Disordered" evidence="1">
    <location>
        <begin position="365"/>
        <end position="426"/>
    </location>
</feature>
<dbReference type="OMA" id="IENIAMN"/>
<dbReference type="RefSeq" id="XP_020433672.1">
    <property type="nucleotide sequence ID" value="XM_020576423.1"/>
</dbReference>
<feature type="compositionally biased region" description="Polar residues" evidence="1">
    <location>
        <begin position="403"/>
        <end position="426"/>
    </location>
</feature>
<sequence length="426" mass="46526">MLIKSQLGEDKRRFRLKEASFPCLCFTISSLYCLSSDSIYTISYLDDENEYVTLASTEDLKEAHSISPTMIKILIIKCDINRNSNNNINNNSNISDINNCNNVNSNNTNNNSNNNNSQNRKAGNIEDIALSMLSNDKIVSSINSLLSNTLTDYLPSIINTTIPYTIPILVSTISNMKKNGDSDPLCLDVPISSREKRFSCSAEEKFLEPLRSSQTLLNGSGVITSLNGLNNNFNNIINNNSHSSILSHSLPVYSQTPTSSIQPAAEVTVSSNQTNSSPLKDSTQDLILPPPPSATPSATSYRKSSSPIPFLFGSRNDNQVVPESSFRPISPVTTELINQTATENSSPNRKRTTSLKTFFTSILSSSSSISNNNNNNNNNISSNSNTINTNTISNGTIAEEPSTPKQQTQSSDNPFINQPTLEQIVS</sequence>
<name>D3BAG8_HETP5</name>
<feature type="region of interest" description="Disordered" evidence="1">
    <location>
        <begin position="263"/>
        <end position="305"/>
    </location>
</feature>
<dbReference type="Gene3D" id="3.10.20.90">
    <property type="entry name" value="Phosphatidylinositol 3-kinase Catalytic Subunit, Chain A, domain 1"/>
    <property type="match status" value="1"/>
</dbReference>
<evidence type="ECO:0000259" key="2">
    <source>
        <dbReference type="Pfam" id="PF00564"/>
    </source>
</evidence>
<gene>
    <name evidence="3" type="ORF">PPL_05544</name>
</gene>
<proteinExistence type="predicted"/>
<dbReference type="InParanoid" id="D3BAG8"/>
<feature type="compositionally biased region" description="Polar residues" evidence="1">
    <location>
        <begin position="263"/>
        <end position="285"/>
    </location>
</feature>
<evidence type="ECO:0000313" key="3">
    <source>
        <dbReference type="EMBL" id="EFA81555.1"/>
    </source>
</evidence>
<evidence type="ECO:0000256" key="1">
    <source>
        <dbReference type="SAM" id="MobiDB-lite"/>
    </source>
</evidence>
<accession>D3BAG8</accession>
<dbReference type="Pfam" id="PF00564">
    <property type="entry name" value="PB1"/>
    <property type="match status" value="1"/>
</dbReference>
<feature type="domain" description="PB1" evidence="2">
    <location>
        <begin position="3"/>
        <end position="69"/>
    </location>
</feature>
<evidence type="ECO:0000313" key="4">
    <source>
        <dbReference type="Proteomes" id="UP000001396"/>
    </source>
</evidence>
<feature type="compositionally biased region" description="Low complexity" evidence="1">
    <location>
        <begin position="365"/>
        <end position="394"/>
    </location>
</feature>
<dbReference type="STRING" id="670386.D3BAG8"/>
<dbReference type="SUPFAM" id="SSF54277">
    <property type="entry name" value="CAD &amp; PB1 domains"/>
    <property type="match status" value="1"/>
</dbReference>
<dbReference type="AlphaFoldDB" id="D3BAG8"/>
<dbReference type="EMBL" id="ADBJ01000025">
    <property type="protein sequence ID" value="EFA81555.1"/>
    <property type="molecule type" value="Genomic_DNA"/>
</dbReference>
<protein>
    <recommendedName>
        <fullName evidence="2">PB1 domain-containing protein</fullName>
    </recommendedName>
</protein>
<dbReference type="PANTHER" id="PTHR36911:SF3">
    <property type="entry name" value="GATA ZINC FINGER DOMAIN-CONTAINING PROTEIN 4-RELATED"/>
    <property type="match status" value="1"/>
</dbReference>